<protein>
    <recommendedName>
        <fullName evidence="3 8">Mediator of RNA polymerase II transcription subunit 17</fullName>
    </recommendedName>
    <alternativeName>
        <fullName evidence="7 8">Mediator complex subunit 17</fullName>
    </alternativeName>
</protein>
<name>A0A4S9B9J6_AURPU</name>
<dbReference type="PANTHER" id="PTHR13114:SF7">
    <property type="entry name" value="MEDIATOR OF RNA POLYMERASE II TRANSCRIPTION SUBUNIT 17"/>
    <property type="match status" value="1"/>
</dbReference>
<evidence type="ECO:0000256" key="8">
    <source>
        <dbReference type="RuleBase" id="RU364140"/>
    </source>
</evidence>
<dbReference type="GO" id="GO:0003712">
    <property type="term" value="F:transcription coregulator activity"/>
    <property type="evidence" value="ECO:0007669"/>
    <property type="project" value="InterPro"/>
</dbReference>
<sequence length="647" mass="72311">MTDTSGRGVDLSQARGAQEPLSRRGKLLIITIMADITLPSSLLQPRDENEADTLLSVLGRIHDERGHFRHITEQGLQAEIAANENEEESSDTDEDEDSAEVDGAEGKDRREQLWTARAEMRQHVDSARNEALIALDFVSLLLSKDAPKQAELTMSPHLKQFIKPGTLAMDVWHNVQPDKEQQKLDDTIARSWRMQSLQASADSLLGAATRLEKNVRRETHYWEQVLSVSDKGWSISRLPRERHNLGVRFGFLEALGEFRDRGLAALRSDEDGNVLLDKGMGNNSKVLRVRIQKGDTIIGVSQMPDTSADSESALEARIRHARDSLYEEELFHEIIRESRSLASYGVDMRESIIRLPTRLSPTASLSASETHEVLIDLLPLTDIETKPREKQSEDAWAQAIALALRLFLSYTHRERLVRRSELPQPMSSAKRDTPVASIMRPVLTLLQHRTVLADISTYLQRIHKTLDAASVEASIETAPFDPALLRSAETIDALMQRGLTPIHSRLKVSLKVPHLSEALEYGIEVRTSISPPAFGSAMLVTSPIGLSRVEIPDIQELQDYLNTAIANALGQGIINKLTGWTLNDRCGVLGKANSNDKIGIEVHAGEDSAHDGFILRTPKDRFEWKAQDEMKQNGFWETVKQEVWNGA</sequence>
<comment type="similarity">
    <text evidence="2 8">Belongs to the Mediator complex subunit 17 family.</text>
</comment>
<dbReference type="GO" id="GO:0006357">
    <property type="term" value="P:regulation of transcription by RNA polymerase II"/>
    <property type="evidence" value="ECO:0007669"/>
    <property type="project" value="InterPro"/>
</dbReference>
<dbReference type="Proteomes" id="UP000304928">
    <property type="component" value="Unassembled WGS sequence"/>
</dbReference>
<dbReference type="EMBL" id="QZAR01000077">
    <property type="protein sequence ID" value="THW89690.1"/>
    <property type="molecule type" value="Genomic_DNA"/>
</dbReference>
<feature type="region of interest" description="Disordered" evidence="9">
    <location>
        <begin position="84"/>
        <end position="110"/>
    </location>
</feature>
<dbReference type="Pfam" id="PF10156">
    <property type="entry name" value="Med17"/>
    <property type="match status" value="1"/>
</dbReference>
<comment type="function">
    <text evidence="8">Component of the Mediator complex, a coactivator involved in the regulated transcription of nearly all RNA polymerase II-dependent genes. Mediator functions as a bridge to convey information from gene-specific regulatory proteins to the basal RNA polymerase II transcription machinery. Mediator is recruited to promoters by direct interactions with regulatory proteins and serves as a scaffold for the assembly of a functional preinitiation complex with RNA polymerase II and the general transcription factors.</text>
</comment>
<proteinExistence type="inferred from homology"/>
<evidence type="ECO:0000256" key="3">
    <source>
        <dbReference type="ARBA" id="ARBA00019610"/>
    </source>
</evidence>
<comment type="caution">
    <text evidence="10">The sequence shown here is derived from an EMBL/GenBank/DDBJ whole genome shotgun (WGS) entry which is preliminary data.</text>
</comment>
<keyword evidence="6 8" id="KW-0539">Nucleus</keyword>
<evidence type="ECO:0000256" key="2">
    <source>
        <dbReference type="ARBA" id="ARBA00005635"/>
    </source>
</evidence>
<keyword evidence="8" id="KW-0010">Activator</keyword>
<keyword evidence="5 8" id="KW-0804">Transcription</keyword>
<gene>
    <name evidence="8" type="primary">MED17</name>
    <name evidence="10" type="ORF">D6D15_05087</name>
</gene>
<evidence type="ECO:0000256" key="4">
    <source>
        <dbReference type="ARBA" id="ARBA00023015"/>
    </source>
</evidence>
<evidence type="ECO:0000313" key="11">
    <source>
        <dbReference type="Proteomes" id="UP000304928"/>
    </source>
</evidence>
<organism evidence="10 11">
    <name type="scientific">Aureobasidium pullulans</name>
    <name type="common">Black yeast</name>
    <name type="synonym">Pullularia pullulans</name>
    <dbReference type="NCBI Taxonomy" id="5580"/>
    <lineage>
        <taxon>Eukaryota</taxon>
        <taxon>Fungi</taxon>
        <taxon>Dikarya</taxon>
        <taxon>Ascomycota</taxon>
        <taxon>Pezizomycotina</taxon>
        <taxon>Dothideomycetes</taxon>
        <taxon>Dothideomycetidae</taxon>
        <taxon>Dothideales</taxon>
        <taxon>Saccotheciaceae</taxon>
        <taxon>Aureobasidium</taxon>
    </lineage>
</organism>
<evidence type="ECO:0000256" key="9">
    <source>
        <dbReference type="SAM" id="MobiDB-lite"/>
    </source>
</evidence>
<feature type="compositionally biased region" description="Acidic residues" evidence="9">
    <location>
        <begin position="84"/>
        <end position="103"/>
    </location>
</feature>
<comment type="subunit">
    <text evidence="8">Component of the Mediator complex.</text>
</comment>
<keyword evidence="4 8" id="KW-0805">Transcription regulation</keyword>
<dbReference type="GO" id="GO:0016592">
    <property type="term" value="C:mediator complex"/>
    <property type="evidence" value="ECO:0007669"/>
    <property type="project" value="InterPro"/>
</dbReference>
<dbReference type="GO" id="GO:0070847">
    <property type="term" value="C:core mediator complex"/>
    <property type="evidence" value="ECO:0007669"/>
    <property type="project" value="TreeGrafter"/>
</dbReference>
<dbReference type="Gene3D" id="6.10.250.2620">
    <property type="match status" value="1"/>
</dbReference>
<dbReference type="PANTHER" id="PTHR13114">
    <property type="entry name" value="MEDIATOR OF RNA POLYMERASE II TRANSCRIPTION SUBUNIT 17"/>
    <property type="match status" value="1"/>
</dbReference>
<evidence type="ECO:0000256" key="6">
    <source>
        <dbReference type="ARBA" id="ARBA00023242"/>
    </source>
</evidence>
<evidence type="ECO:0000256" key="1">
    <source>
        <dbReference type="ARBA" id="ARBA00004123"/>
    </source>
</evidence>
<reference evidence="10 11" key="1">
    <citation type="submission" date="2018-10" db="EMBL/GenBank/DDBJ databases">
        <title>Fifty Aureobasidium pullulans genomes reveal a recombining polyextremotolerant generalist.</title>
        <authorList>
            <person name="Gostincar C."/>
            <person name="Turk M."/>
            <person name="Zajc J."/>
            <person name="Gunde-Cimerman N."/>
        </authorList>
    </citation>
    <scope>NUCLEOTIDE SEQUENCE [LARGE SCALE GENOMIC DNA]</scope>
    <source>
        <strain evidence="10 11">EXF-10507</strain>
    </source>
</reference>
<evidence type="ECO:0000313" key="10">
    <source>
        <dbReference type="EMBL" id="THW89690.1"/>
    </source>
</evidence>
<dbReference type="InterPro" id="IPR019313">
    <property type="entry name" value="Mediator_Med17"/>
</dbReference>
<dbReference type="AlphaFoldDB" id="A0A4S9B9J6"/>
<comment type="subcellular location">
    <subcellularLocation>
        <location evidence="1 8">Nucleus</location>
    </subcellularLocation>
</comment>
<accession>A0A4S9B9J6</accession>
<evidence type="ECO:0000256" key="5">
    <source>
        <dbReference type="ARBA" id="ARBA00023163"/>
    </source>
</evidence>
<evidence type="ECO:0000256" key="7">
    <source>
        <dbReference type="ARBA" id="ARBA00032014"/>
    </source>
</evidence>
<feature type="region of interest" description="Disordered" evidence="9">
    <location>
        <begin position="1"/>
        <end position="20"/>
    </location>
</feature>